<sequence>MAENPEATVGEVANDDEFGEFEGFEGTPLEPVQAQPAPSPWATFPDLLPVQNSSATSVDDTSSPPVCSSEPLDEPWLVAATSSQHYPTSTNAAVSNVSIQQSRTPYPPDISLANYQVPSNDLAGACDIAQSSRLSNPPDISLADFSQGESDLSNGRENLVLSSRLSNPPDVSLGAMSGPIISESPDEKLGGLIHMLLNNAPQSSAPEASKLHRSFQQVPSDANSLRTQVQNLQQERTLQQEQIEALQQMNWLLEQQLSESNKQTRDTRTQLEEARIMQRRLTSDHNSMEILLQKVDQMQELLLKQQEAFHGQLQEEFQKLEQRLQGQQCENMNSFCVFVEKCTKTCFEEISCNIMSLIKDAVGNHFMNNQNLPIPELLEKFKKDLFTNSVEQRKLLKQEHSRHLLLLSSTLQSIAMQLKTENETDQSEGTES</sequence>
<dbReference type="Proteomes" id="UP000694941">
    <property type="component" value="Unplaced"/>
</dbReference>
<evidence type="ECO:0000313" key="4">
    <source>
        <dbReference type="RefSeq" id="XP_013771684.2"/>
    </source>
</evidence>
<dbReference type="RefSeq" id="XP_022238352.1">
    <property type="nucleotide sequence ID" value="XM_022382644.1"/>
</dbReference>
<evidence type="ECO:0000313" key="9">
    <source>
        <dbReference type="RefSeq" id="XP_022238354.1"/>
    </source>
</evidence>
<dbReference type="RefSeq" id="XP_022238354.1">
    <property type="nucleotide sequence ID" value="XM_022382646.1"/>
</dbReference>
<protein>
    <submittedName>
        <fullName evidence="4 5">Uncharacterized protein LOC106456856</fullName>
    </submittedName>
</protein>
<feature type="region of interest" description="Disordered" evidence="2">
    <location>
        <begin position="1"/>
        <end position="72"/>
    </location>
</feature>
<keyword evidence="3" id="KW-1185">Reference proteome</keyword>
<proteinExistence type="predicted"/>
<feature type="compositionally biased region" description="Polar residues" evidence="2">
    <location>
        <begin position="50"/>
        <end position="66"/>
    </location>
</feature>
<dbReference type="RefSeq" id="XP_013771684.2">
    <property type="nucleotide sequence ID" value="XM_013916230.2"/>
</dbReference>
<dbReference type="RefSeq" id="XP_022238350.1">
    <property type="nucleotide sequence ID" value="XM_022382642.1"/>
</dbReference>
<accession>A0ABM1S3Z5</accession>
<name>A0ABM1S3Z5_LIMPO</name>
<dbReference type="RefSeq" id="XP_022238353.1">
    <property type="nucleotide sequence ID" value="XM_022382645.1"/>
</dbReference>
<evidence type="ECO:0000256" key="2">
    <source>
        <dbReference type="SAM" id="MobiDB-lite"/>
    </source>
</evidence>
<evidence type="ECO:0000313" key="7">
    <source>
        <dbReference type="RefSeq" id="XP_022238352.1"/>
    </source>
</evidence>
<dbReference type="RefSeq" id="XP_022238351.1">
    <property type="nucleotide sequence ID" value="XM_022382643.1"/>
</dbReference>
<dbReference type="GeneID" id="106456856"/>
<keyword evidence="1" id="KW-0175">Coiled coil</keyword>
<evidence type="ECO:0000256" key="1">
    <source>
        <dbReference type="SAM" id="Coils"/>
    </source>
</evidence>
<evidence type="ECO:0000313" key="5">
    <source>
        <dbReference type="RefSeq" id="XP_022238350.1"/>
    </source>
</evidence>
<feature type="compositionally biased region" description="Acidic residues" evidence="2">
    <location>
        <begin position="13"/>
        <end position="23"/>
    </location>
</feature>
<organism evidence="3 5">
    <name type="scientific">Limulus polyphemus</name>
    <name type="common">Atlantic horseshoe crab</name>
    <dbReference type="NCBI Taxonomy" id="6850"/>
    <lineage>
        <taxon>Eukaryota</taxon>
        <taxon>Metazoa</taxon>
        <taxon>Ecdysozoa</taxon>
        <taxon>Arthropoda</taxon>
        <taxon>Chelicerata</taxon>
        <taxon>Merostomata</taxon>
        <taxon>Xiphosura</taxon>
        <taxon>Limulidae</taxon>
        <taxon>Limulus</taxon>
    </lineage>
</organism>
<reference evidence="4 5" key="1">
    <citation type="submission" date="2025-05" db="UniProtKB">
        <authorList>
            <consortium name="RefSeq"/>
        </authorList>
    </citation>
    <scope>IDENTIFICATION</scope>
    <source>
        <tissue evidence="4 5">Muscle</tissue>
    </source>
</reference>
<evidence type="ECO:0000313" key="3">
    <source>
        <dbReference type="Proteomes" id="UP000694941"/>
    </source>
</evidence>
<gene>
    <name evidence="4 5 6 7 8 9" type="primary">LOC106456856</name>
</gene>
<evidence type="ECO:0000313" key="6">
    <source>
        <dbReference type="RefSeq" id="XP_022238351.1"/>
    </source>
</evidence>
<feature type="coiled-coil region" evidence="1">
    <location>
        <begin position="222"/>
        <end position="330"/>
    </location>
</feature>
<evidence type="ECO:0000313" key="8">
    <source>
        <dbReference type="RefSeq" id="XP_022238353.1"/>
    </source>
</evidence>